<evidence type="ECO:0000256" key="1">
    <source>
        <dbReference type="ARBA" id="ARBA00022729"/>
    </source>
</evidence>
<sequence>MNKKNVHSLNWIDIDKDGQPNPIVQINDDSLGFIIVYDSVQGLSSDTLIIPGLIAHPLQFEDVNNDNSLEIIGLLDVGDRLSMNVFQLDGNTLNSIYNKSVNKVTSFHIADWNNDGYKDILLNSPRLQLIENSKSGFSTDIIEIETFENQKSLLFADISNNGYPDIIVNAIHGPGSHIFFNEKGAIIKDSVISVDTVHNISFGDINLDGKLDLFIASSNSIRIIYEDSSKLKSINFDSIAANIKGRIDFSFMADFNSDGYLDLIIKTNNADSVVNSYLIESDSLLNFYIDTLQLSSSGIYNAFFDNDEDGDLDILELSKDSSINIIHQYENKEEDKNYGPSRPSYHTDITTSNGTILVWSNSFDDHSPEQNHTYDIQLSSEERGTEIIAPNYSVDYPLYRILAQRGNLLFANEIGVSGDIGKTLYYGIQAIDNSLSVIPTDGSGNGGSGSSDCPPGIACGKFQICSPDSIQYKSMFACEGESLILENDTLRTAWYSSNQGFLGISNGIIYNTNELDTVYYNSIDKADCSDNNAIIITPLGDELFANETIEFCQPTYISLNTYTILDSALWVKLNGFEKDTLHSELFNVISSDTLIAYQYANSCLIADSLTIKYDTTSVTITNGDLIEITEGEELQLQATNADNYYWSPNANINDVESPQPMVSPLENTVYYVEGYKNGTCQTIDSIRINVKKEAFIPELFTPNNDGTNDKLLIYGLNQVEGFHFQIYNRKGNLVFETTDAEFMRSSGWNGESSSGPAQSGIYYWRVSGSFTDSNQELKLNNSKEGKVHLTR</sequence>
<dbReference type="PANTHER" id="PTHR46580">
    <property type="entry name" value="SENSOR KINASE-RELATED"/>
    <property type="match status" value="1"/>
</dbReference>
<protein>
    <submittedName>
        <fullName evidence="2">Gliding motility-associated C-terminal domain-containing protein</fullName>
    </submittedName>
</protein>
<dbReference type="SUPFAM" id="SSF69318">
    <property type="entry name" value="Integrin alpha N-terminal domain"/>
    <property type="match status" value="2"/>
</dbReference>
<dbReference type="InterPro" id="IPR026341">
    <property type="entry name" value="T9SS_type_B"/>
</dbReference>
<keyword evidence="3" id="KW-1185">Reference proteome</keyword>
<name>A0A937DHK9_9BACT</name>
<dbReference type="PANTHER" id="PTHR46580:SF4">
    <property type="entry name" value="ATP_GTP-BINDING PROTEIN"/>
    <property type="match status" value="1"/>
</dbReference>
<evidence type="ECO:0000313" key="2">
    <source>
        <dbReference type="EMBL" id="MBL0764105.1"/>
    </source>
</evidence>
<dbReference type="Gene3D" id="2.130.10.130">
    <property type="entry name" value="Integrin alpha, N-terminal"/>
    <property type="match status" value="1"/>
</dbReference>
<accession>A0A937DHK9</accession>
<dbReference type="RefSeq" id="WP_201917366.1">
    <property type="nucleotide sequence ID" value="NZ_JAERQG010000001.1"/>
</dbReference>
<dbReference type="Pfam" id="PF13585">
    <property type="entry name" value="CHU_C"/>
    <property type="match status" value="1"/>
</dbReference>
<dbReference type="AlphaFoldDB" id="A0A937DHK9"/>
<dbReference type="NCBIfam" id="TIGR04131">
    <property type="entry name" value="Bac_Flav_CTERM"/>
    <property type="match status" value="1"/>
</dbReference>
<keyword evidence="1" id="KW-0732">Signal</keyword>
<dbReference type="Proteomes" id="UP000642920">
    <property type="component" value="Unassembled WGS sequence"/>
</dbReference>
<evidence type="ECO:0000313" key="3">
    <source>
        <dbReference type="Proteomes" id="UP000642920"/>
    </source>
</evidence>
<dbReference type="InterPro" id="IPR013517">
    <property type="entry name" value="FG-GAP"/>
</dbReference>
<gene>
    <name evidence="2" type="ORF">JKP34_02500</name>
</gene>
<reference evidence="2" key="1">
    <citation type="submission" date="2021-01" db="EMBL/GenBank/DDBJ databases">
        <title>Marivirga sp. nov., isolated from intertidal surface sediments.</title>
        <authorList>
            <person name="Zhang M."/>
        </authorList>
    </citation>
    <scope>NUCLEOTIDE SEQUENCE</scope>
    <source>
        <strain evidence="2">SM1354</strain>
    </source>
</reference>
<organism evidence="2 3">
    <name type="scientific">Marivirga atlantica</name>
    <dbReference type="NCBI Taxonomy" id="1548457"/>
    <lineage>
        <taxon>Bacteria</taxon>
        <taxon>Pseudomonadati</taxon>
        <taxon>Bacteroidota</taxon>
        <taxon>Cytophagia</taxon>
        <taxon>Cytophagales</taxon>
        <taxon>Marivirgaceae</taxon>
        <taxon>Marivirga</taxon>
    </lineage>
</organism>
<dbReference type="EMBL" id="JAERQG010000001">
    <property type="protein sequence ID" value="MBL0764105.1"/>
    <property type="molecule type" value="Genomic_DNA"/>
</dbReference>
<proteinExistence type="predicted"/>
<dbReference type="Pfam" id="PF13517">
    <property type="entry name" value="FG-GAP_3"/>
    <property type="match status" value="2"/>
</dbReference>
<dbReference type="InterPro" id="IPR028994">
    <property type="entry name" value="Integrin_alpha_N"/>
</dbReference>
<comment type="caution">
    <text evidence="2">The sequence shown here is derived from an EMBL/GenBank/DDBJ whole genome shotgun (WGS) entry which is preliminary data.</text>
</comment>